<feature type="domain" description="HTH CENPB-type" evidence="2">
    <location>
        <begin position="28"/>
        <end position="102"/>
    </location>
</feature>
<dbReference type="Pfam" id="PF03221">
    <property type="entry name" value="HTH_Tnp_Tc5"/>
    <property type="match status" value="1"/>
</dbReference>
<evidence type="ECO:0000259" key="2">
    <source>
        <dbReference type="PROSITE" id="PS51253"/>
    </source>
</evidence>
<dbReference type="OrthoDB" id="5420958at2759"/>
<keyword evidence="4" id="KW-1185">Reference proteome</keyword>
<keyword evidence="1" id="KW-0238">DNA-binding</keyword>
<organism evidence="3 4">
    <name type="scientific">Polyplosphaeria fusca</name>
    <dbReference type="NCBI Taxonomy" id="682080"/>
    <lineage>
        <taxon>Eukaryota</taxon>
        <taxon>Fungi</taxon>
        <taxon>Dikarya</taxon>
        <taxon>Ascomycota</taxon>
        <taxon>Pezizomycotina</taxon>
        <taxon>Dothideomycetes</taxon>
        <taxon>Pleosporomycetidae</taxon>
        <taxon>Pleosporales</taxon>
        <taxon>Tetraplosphaeriaceae</taxon>
        <taxon>Polyplosphaeria</taxon>
    </lineage>
</organism>
<name>A0A9P4R0M8_9PLEO</name>
<proteinExistence type="predicted"/>
<dbReference type="InterPro" id="IPR006600">
    <property type="entry name" value="HTH_CenpB_DNA-bd_dom"/>
</dbReference>
<sequence>IDPASQVLAEALRADKQLSYRALADRSKKTQRQQYLTVEKEKALAEFLLLMSRLGRPVRVKHIPSLAFSLANRRSATNKPIKPPYEKWACAFKRRHPELNAKRVKAIDWKRHENNVYDKIIEWFEVVDNL</sequence>
<comment type="caution">
    <text evidence="3">The sequence shown here is derived from an EMBL/GenBank/DDBJ whole genome shotgun (WGS) entry which is preliminary data.</text>
</comment>
<protein>
    <recommendedName>
        <fullName evidence="2">HTH CENPB-type domain-containing protein</fullName>
    </recommendedName>
</protein>
<reference evidence="3" key="1">
    <citation type="journal article" date="2020" name="Stud. Mycol.">
        <title>101 Dothideomycetes genomes: a test case for predicting lifestyles and emergence of pathogens.</title>
        <authorList>
            <person name="Haridas S."/>
            <person name="Albert R."/>
            <person name="Binder M."/>
            <person name="Bloem J."/>
            <person name="Labutti K."/>
            <person name="Salamov A."/>
            <person name="Andreopoulos B."/>
            <person name="Baker S."/>
            <person name="Barry K."/>
            <person name="Bills G."/>
            <person name="Bluhm B."/>
            <person name="Cannon C."/>
            <person name="Castanera R."/>
            <person name="Culley D."/>
            <person name="Daum C."/>
            <person name="Ezra D."/>
            <person name="Gonzalez J."/>
            <person name="Henrissat B."/>
            <person name="Kuo A."/>
            <person name="Liang C."/>
            <person name="Lipzen A."/>
            <person name="Lutzoni F."/>
            <person name="Magnuson J."/>
            <person name="Mondo S."/>
            <person name="Nolan M."/>
            <person name="Ohm R."/>
            <person name="Pangilinan J."/>
            <person name="Park H.-J."/>
            <person name="Ramirez L."/>
            <person name="Alfaro M."/>
            <person name="Sun H."/>
            <person name="Tritt A."/>
            <person name="Yoshinaga Y."/>
            <person name="Zwiers L.-H."/>
            <person name="Turgeon B."/>
            <person name="Goodwin S."/>
            <person name="Spatafora J."/>
            <person name="Crous P."/>
            <person name="Grigoriev I."/>
        </authorList>
    </citation>
    <scope>NUCLEOTIDE SEQUENCE</scope>
    <source>
        <strain evidence="3">CBS 125425</strain>
    </source>
</reference>
<dbReference type="AlphaFoldDB" id="A0A9P4R0M8"/>
<dbReference type="GO" id="GO:0003677">
    <property type="term" value="F:DNA binding"/>
    <property type="evidence" value="ECO:0007669"/>
    <property type="project" value="UniProtKB-KW"/>
</dbReference>
<gene>
    <name evidence="3" type="ORF">EJ04DRAFT_593558</name>
</gene>
<evidence type="ECO:0000256" key="1">
    <source>
        <dbReference type="ARBA" id="ARBA00023125"/>
    </source>
</evidence>
<dbReference type="EMBL" id="ML996117">
    <property type="protein sequence ID" value="KAF2737268.1"/>
    <property type="molecule type" value="Genomic_DNA"/>
</dbReference>
<dbReference type="PROSITE" id="PS51253">
    <property type="entry name" value="HTH_CENPB"/>
    <property type="match status" value="1"/>
</dbReference>
<evidence type="ECO:0000313" key="3">
    <source>
        <dbReference type="EMBL" id="KAF2737268.1"/>
    </source>
</evidence>
<dbReference type="Proteomes" id="UP000799444">
    <property type="component" value="Unassembled WGS sequence"/>
</dbReference>
<evidence type="ECO:0000313" key="4">
    <source>
        <dbReference type="Proteomes" id="UP000799444"/>
    </source>
</evidence>
<accession>A0A9P4R0M8</accession>
<feature type="non-terminal residue" evidence="3">
    <location>
        <position position="1"/>
    </location>
</feature>